<dbReference type="EMBL" id="JAXCEI010000010">
    <property type="protein sequence ID" value="MFA1541821.1"/>
    <property type="molecule type" value="Genomic_DNA"/>
</dbReference>
<dbReference type="Pfam" id="PF00501">
    <property type="entry name" value="AMP-binding"/>
    <property type="match status" value="1"/>
</dbReference>
<dbReference type="Gene3D" id="3.30.300.30">
    <property type="match status" value="1"/>
</dbReference>
<dbReference type="PANTHER" id="PTHR22754">
    <property type="entry name" value="DISCO-INTERACTING PROTEIN 2 DIP2 -RELATED"/>
    <property type="match status" value="1"/>
</dbReference>
<feature type="domain" description="AMP-dependent synthetase/ligase" evidence="2">
    <location>
        <begin position="10"/>
        <end position="371"/>
    </location>
</feature>
<evidence type="ECO:0000313" key="4">
    <source>
        <dbReference type="Proteomes" id="UP001569963"/>
    </source>
</evidence>
<name>A0ABV4QFJ0_9ACTN</name>
<dbReference type="InterPro" id="IPR045851">
    <property type="entry name" value="AMP-bd_C_sf"/>
</dbReference>
<evidence type="ECO:0000259" key="2">
    <source>
        <dbReference type="Pfam" id="PF00501"/>
    </source>
</evidence>
<reference evidence="3 4" key="1">
    <citation type="submission" date="2023-11" db="EMBL/GenBank/DDBJ databases">
        <title>Actinomadura monticuli sp. nov., isolated from volcanic ash.</title>
        <authorList>
            <person name="Lee S.D."/>
            <person name="Yang H."/>
            <person name="Kim I.S."/>
        </authorList>
    </citation>
    <scope>NUCLEOTIDE SEQUENCE [LARGE SCALE GENOMIC DNA]</scope>
    <source>
        <strain evidence="3 4">DLS-62</strain>
    </source>
</reference>
<dbReference type="InterPro" id="IPR042099">
    <property type="entry name" value="ANL_N_sf"/>
</dbReference>
<protein>
    <submittedName>
        <fullName evidence="3">AMP-binding protein</fullName>
    </submittedName>
</protein>
<dbReference type="RefSeq" id="WP_371951978.1">
    <property type="nucleotide sequence ID" value="NZ_JAXCEI010000010.1"/>
</dbReference>
<evidence type="ECO:0000256" key="1">
    <source>
        <dbReference type="ARBA" id="ARBA00006432"/>
    </source>
</evidence>
<dbReference type="Proteomes" id="UP001569963">
    <property type="component" value="Unassembled WGS sequence"/>
</dbReference>
<gene>
    <name evidence="3" type="ORF">SM611_23070</name>
</gene>
<dbReference type="PROSITE" id="PS00455">
    <property type="entry name" value="AMP_BINDING"/>
    <property type="match status" value="1"/>
</dbReference>
<evidence type="ECO:0000313" key="3">
    <source>
        <dbReference type="EMBL" id="MFA1541821.1"/>
    </source>
</evidence>
<dbReference type="PANTHER" id="PTHR22754:SF32">
    <property type="entry name" value="DISCO-INTERACTING PROTEIN 2"/>
    <property type="match status" value="1"/>
</dbReference>
<comment type="caution">
    <text evidence="3">The sequence shown here is derived from an EMBL/GenBank/DDBJ whole genome shotgun (WGS) entry which is preliminary data.</text>
</comment>
<sequence>MTVTFLSPQGQVAWSREQIEEMSSELASRLMACHGEGGCRIAVIGDTSSASALLARAALVAGFQITFLGMVGRAPAMMASLRERLDQLRPDIVVGPGLEIRDLATGAQRVAIEDLLDPPLRRRSRRGACDGFEPARFRLVQFTSGTTGEPRPVTISRDALESNLESLRRRFRASADDSIFSWLPLNHDMGLVGTVLLSDHLSCRLTLCSPRTFLAHPGMWERWITAARPTSIPAPNSGWSLLSHRAGGRDRSAVRHALESLRVAIIGAEPIDPVLCERLVTGPARLLPPGSLVPAYGLAEATLAVSAEPPGNPPVIVDAAGTDESGGDARVVSTGMPLDGLSVSIRDGDRELGDREIGEITVHGSSLADEYRDEPGGLATGDEGFTVGSRLFVTGRRKDLIKVHGRRVFPHEIERLAESSGLVRRGRTVAFSLSSPPPERSVLLIEPAKGTRSQHREMEDHLRRLVLESLGVRLDIISVVEPGSIPKTTSGKLKRNDARSIFLSA</sequence>
<dbReference type="Gene3D" id="3.40.50.12780">
    <property type="entry name" value="N-terminal domain of ligase-like"/>
    <property type="match status" value="1"/>
</dbReference>
<dbReference type="InterPro" id="IPR000873">
    <property type="entry name" value="AMP-dep_synth/lig_dom"/>
</dbReference>
<accession>A0ABV4QFJ0</accession>
<proteinExistence type="inferred from homology"/>
<keyword evidence="4" id="KW-1185">Reference proteome</keyword>
<comment type="similarity">
    <text evidence="1">Belongs to the ATP-dependent AMP-binding enzyme family.</text>
</comment>
<dbReference type="SUPFAM" id="SSF56801">
    <property type="entry name" value="Acetyl-CoA synthetase-like"/>
    <property type="match status" value="1"/>
</dbReference>
<dbReference type="InterPro" id="IPR020845">
    <property type="entry name" value="AMP-binding_CS"/>
</dbReference>
<organism evidence="3 4">
    <name type="scientific">Actinomadura monticuli</name>
    <dbReference type="NCBI Taxonomy" id="3097367"/>
    <lineage>
        <taxon>Bacteria</taxon>
        <taxon>Bacillati</taxon>
        <taxon>Actinomycetota</taxon>
        <taxon>Actinomycetes</taxon>
        <taxon>Streptosporangiales</taxon>
        <taxon>Thermomonosporaceae</taxon>
        <taxon>Actinomadura</taxon>
    </lineage>
</organism>